<dbReference type="RefSeq" id="WP_239360677.1">
    <property type="nucleotide sequence ID" value="NZ_JAKREW010000001.1"/>
</dbReference>
<reference evidence="2 3" key="1">
    <citation type="submission" date="2022-02" db="EMBL/GenBank/DDBJ databases">
        <title>Draft genome sequence of Mezorhizobium retamae strain IRAMC:0171 isolated from Retama raetam nodules.</title>
        <authorList>
            <person name="Bengaied R."/>
            <person name="Sbissi I."/>
            <person name="Huber K."/>
            <person name="Ghodbane F."/>
            <person name="Nouioui I."/>
            <person name="Tarhouni M."/>
            <person name="Gtari M."/>
        </authorList>
    </citation>
    <scope>NUCLEOTIDE SEQUENCE [LARGE SCALE GENOMIC DNA]</scope>
    <source>
        <strain evidence="2 3">IRAMC:0171</strain>
    </source>
</reference>
<comment type="caution">
    <text evidence="2">The sequence shown here is derived from an EMBL/GenBank/DDBJ whole genome shotgun (WGS) entry which is preliminary data.</text>
</comment>
<evidence type="ECO:0000313" key="3">
    <source>
        <dbReference type="Proteomes" id="UP001201701"/>
    </source>
</evidence>
<dbReference type="PANTHER" id="PTHR43162">
    <property type="match status" value="1"/>
</dbReference>
<dbReference type="Gene3D" id="3.90.25.10">
    <property type="entry name" value="UDP-galactose 4-epimerase, domain 1"/>
    <property type="match status" value="1"/>
</dbReference>
<dbReference type="Gene3D" id="3.40.50.720">
    <property type="entry name" value="NAD(P)-binding Rossmann-like Domain"/>
    <property type="match status" value="1"/>
</dbReference>
<dbReference type="InterPro" id="IPR008030">
    <property type="entry name" value="NmrA-like"/>
</dbReference>
<evidence type="ECO:0000259" key="1">
    <source>
        <dbReference type="Pfam" id="PF05368"/>
    </source>
</evidence>
<evidence type="ECO:0000313" key="2">
    <source>
        <dbReference type="EMBL" id="MCG7503451.1"/>
    </source>
</evidence>
<dbReference type="Proteomes" id="UP001201701">
    <property type="component" value="Unassembled WGS sequence"/>
</dbReference>
<name>A0ABS9Q9E1_9HYPH</name>
<dbReference type="SUPFAM" id="SSF51735">
    <property type="entry name" value="NAD(P)-binding Rossmann-fold domains"/>
    <property type="match status" value="1"/>
</dbReference>
<feature type="domain" description="NmrA-like" evidence="1">
    <location>
        <begin position="4"/>
        <end position="232"/>
    </location>
</feature>
<gene>
    <name evidence="2" type="ORF">L4923_00305</name>
</gene>
<organism evidence="2 3">
    <name type="scientific">Mesorhizobium retamae</name>
    <dbReference type="NCBI Taxonomy" id="2912854"/>
    <lineage>
        <taxon>Bacteria</taxon>
        <taxon>Pseudomonadati</taxon>
        <taxon>Pseudomonadota</taxon>
        <taxon>Alphaproteobacteria</taxon>
        <taxon>Hyphomicrobiales</taxon>
        <taxon>Phyllobacteriaceae</taxon>
        <taxon>Mesorhizobium</taxon>
    </lineage>
</organism>
<proteinExistence type="predicted"/>
<accession>A0ABS9Q9E1</accession>
<dbReference type="EMBL" id="JAKREW010000001">
    <property type="protein sequence ID" value="MCG7503451.1"/>
    <property type="molecule type" value="Genomic_DNA"/>
</dbReference>
<sequence length="287" mass="30988">MHIILGGTGQVGSATARALLARGEPVTVITRSADHGAKLQEAGAQILVADIHDTDRLRQAFRVGRRAFLLNPPAAPSTDTDKEERANLAAIITALDGSGLEKVVLASTYGARPGERCGDLTVLHEFEKALNAQPIPSAVNRAAYYMSNWGGMLDAIRADGKLPSFLPADLSIPMVAPQDLGEAAANRLLEPVGDTDLKYVEGPERYTPRDVADAFSEALDKPVEVEIIPRASWVEAFKKLGFSDAAAQSYACMTGTMLDDRPPEFEKAEHGRTTLRNYVRDLVEHAR</sequence>
<dbReference type="Pfam" id="PF05368">
    <property type="entry name" value="NmrA"/>
    <property type="match status" value="1"/>
</dbReference>
<protein>
    <submittedName>
        <fullName evidence="2">NmrA family NAD(P)-binding protein</fullName>
    </submittedName>
</protein>
<keyword evidence="3" id="KW-1185">Reference proteome</keyword>
<dbReference type="PANTHER" id="PTHR43162:SF1">
    <property type="entry name" value="PRESTALK A DIFFERENTIATION PROTEIN A"/>
    <property type="match status" value="1"/>
</dbReference>
<dbReference type="InterPro" id="IPR036291">
    <property type="entry name" value="NAD(P)-bd_dom_sf"/>
</dbReference>
<dbReference type="InterPro" id="IPR051604">
    <property type="entry name" value="Ergot_Alk_Oxidoreductase"/>
</dbReference>